<reference evidence="2 3" key="1">
    <citation type="submission" date="2019-06" db="EMBL/GenBank/DDBJ databases">
        <title>Whole genome shotgun sequence of Brevibacillus reuszeri NBRC 15719.</title>
        <authorList>
            <person name="Hosoyama A."/>
            <person name="Uohara A."/>
            <person name="Ohji S."/>
            <person name="Ichikawa N."/>
        </authorList>
    </citation>
    <scope>NUCLEOTIDE SEQUENCE [LARGE SCALE GENOMIC DNA]</scope>
    <source>
        <strain evidence="2 3">NBRC 15719</strain>
    </source>
</reference>
<dbReference type="GO" id="GO:0016787">
    <property type="term" value="F:hydrolase activity"/>
    <property type="evidence" value="ECO:0007669"/>
    <property type="project" value="UniProtKB-KW"/>
</dbReference>
<evidence type="ECO:0000313" key="3">
    <source>
        <dbReference type="Proteomes" id="UP000319578"/>
    </source>
</evidence>
<comment type="caution">
    <text evidence="2">The sequence shown here is derived from an EMBL/GenBank/DDBJ whole genome shotgun (WGS) entry which is preliminary data.</text>
</comment>
<dbReference type="PRINTS" id="PR00111">
    <property type="entry name" value="ABHYDROLASE"/>
</dbReference>
<dbReference type="RefSeq" id="WP_049737588.1">
    <property type="nucleotide sequence ID" value="NZ_BJON01000013.1"/>
</dbReference>
<dbReference type="InterPro" id="IPR050266">
    <property type="entry name" value="AB_hydrolase_sf"/>
</dbReference>
<keyword evidence="3" id="KW-1185">Reference proteome</keyword>
<protein>
    <submittedName>
        <fullName evidence="2">Alpha/beta hydrolase</fullName>
    </submittedName>
</protein>
<proteinExistence type="predicted"/>
<dbReference type="SUPFAM" id="SSF53474">
    <property type="entry name" value="alpha/beta-Hydrolases"/>
    <property type="match status" value="1"/>
</dbReference>
<dbReference type="PANTHER" id="PTHR43798">
    <property type="entry name" value="MONOACYLGLYCEROL LIPASE"/>
    <property type="match status" value="1"/>
</dbReference>
<dbReference type="InterPro" id="IPR000073">
    <property type="entry name" value="AB_hydrolase_1"/>
</dbReference>
<sequence>MKKRKVRTNGIEIMVHQYSSTGTPILFLHFISGNAFVWNGVVPAFTSCYQAYAIDMRGHGESDQPDYGYEIEVFAIDLLGVLDALELESVHLVGSSLGCYVALFFAATFPERVRSISLSDGAMQNHSGPRGKFATSRDEHIRQLQQPDLLFPSVSAYVQHEKQRRKAWNSLVEKAVLEGWASSLRVSEGGFLSPATTNHTYTQIMTALYDLKLEPLYAKIKCPVLFLPAAKHQFFEWKNQFIQRIISDLPFPSRSVILPETEHIMVFEHAASLCQVILMFLDQIDVNRLDT</sequence>
<gene>
    <name evidence="2" type="ORF">BRE01_32980</name>
</gene>
<dbReference type="Pfam" id="PF00561">
    <property type="entry name" value="Abhydrolase_1"/>
    <property type="match status" value="1"/>
</dbReference>
<accession>A0ABQ0TP49</accession>
<name>A0ABQ0TP49_9BACL</name>
<dbReference type="InterPro" id="IPR029058">
    <property type="entry name" value="AB_hydrolase_fold"/>
</dbReference>
<organism evidence="2 3">
    <name type="scientific">Brevibacillus reuszeri</name>
    <dbReference type="NCBI Taxonomy" id="54915"/>
    <lineage>
        <taxon>Bacteria</taxon>
        <taxon>Bacillati</taxon>
        <taxon>Bacillota</taxon>
        <taxon>Bacilli</taxon>
        <taxon>Bacillales</taxon>
        <taxon>Paenibacillaceae</taxon>
        <taxon>Brevibacillus</taxon>
    </lineage>
</organism>
<evidence type="ECO:0000259" key="1">
    <source>
        <dbReference type="Pfam" id="PF00561"/>
    </source>
</evidence>
<dbReference type="Gene3D" id="3.40.50.1820">
    <property type="entry name" value="alpha/beta hydrolase"/>
    <property type="match status" value="1"/>
</dbReference>
<dbReference type="EMBL" id="BJON01000013">
    <property type="protein sequence ID" value="GED69596.1"/>
    <property type="molecule type" value="Genomic_DNA"/>
</dbReference>
<feature type="domain" description="AB hydrolase-1" evidence="1">
    <location>
        <begin position="24"/>
        <end position="270"/>
    </location>
</feature>
<evidence type="ECO:0000313" key="2">
    <source>
        <dbReference type="EMBL" id="GED69596.1"/>
    </source>
</evidence>
<dbReference type="PANTHER" id="PTHR43798:SF33">
    <property type="entry name" value="HYDROLASE, PUTATIVE (AFU_ORTHOLOGUE AFUA_2G14860)-RELATED"/>
    <property type="match status" value="1"/>
</dbReference>
<dbReference type="Proteomes" id="UP000319578">
    <property type="component" value="Unassembled WGS sequence"/>
</dbReference>
<keyword evidence="2" id="KW-0378">Hydrolase</keyword>